<accession>A0A5C5YH12</accession>
<evidence type="ECO:0000313" key="2">
    <source>
        <dbReference type="Proteomes" id="UP000317238"/>
    </source>
</evidence>
<comment type="caution">
    <text evidence="1">The sequence shown here is derived from an EMBL/GenBank/DDBJ whole genome shotgun (WGS) entry which is preliminary data.</text>
</comment>
<protein>
    <submittedName>
        <fullName evidence="1">Uncharacterized protein</fullName>
    </submittedName>
</protein>
<dbReference type="RefSeq" id="WP_168566764.1">
    <property type="nucleotide sequence ID" value="NZ_SJPL01000001.1"/>
</dbReference>
<reference evidence="1 2" key="1">
    <citation type="submission" date="2019-02" db="EMBL/GenBank/DDBJ databases">
        <title>Deep-cultivation of Planctomycetes and their phenomic and genomic characterization uncovers novel biology.</title>
        <authorList>
            <person name="Wiegand S."/>
            <person name="Jogler M."/>
            <person name="Boedeker C."/>
            <person name="Pinto D."/>
            <person name="Vollmers J."/>
            <person name="Rivas-Marin E."/>
            <person name="Kohn T."/>
            <person name="Peeters S.H."/>
            <person name="Heuer A."/>
            <person name="Rast P."/>
            <person name="Oberbeckmann S."/>
            <person name="Bunk B."/>
            <person name="Jeske O."/>
            <person name="Meyerdierks A."/>
            <person name="Storesund J.E."/>
            <person name="Kallscheuer N."/>
            <person name="Luecker S."/>
            <person name="Lage O.M."/>
            <person name="Pohl T."/>
            <person name="Merkel B.J."/>
            <person name="Hornburger P."/>
            <person name="Mueller R.-W."/>
            <person name="Bruemmer F."/>
            <person name="Labrenz M."/>
            <person name="Spormann A.M."/>
            <person name="Op Den Camp H."/>
            <person name="Overmann J."/>
            <person name="Amann R."/>
            <person name="Jetten M.S.M."/>
            <person name="Mascher T."/>
            <person name="Medema M.H."/>
            <person name="Devos D.P."/>
            <person name="Kaster A.-K."/>
            <person name="Ovreas L."/>
            <person name="Rohde M."/>
            <person name="Galperin M.Y."/>
            <person name="Jogler C."/>
        </authorList>
    </citation>
    <scope>NUCLEOTIDE SEQUENCE [LARGE SCALE GENOMIC DNA]</scope>
    <source>
        <strain evidence="1 2">Pan14r</strain>
    </source>
</reference>
<evidence type="ECO:0000313" key="1">
    <source>
        <dbReference type="EMBL" id="TWT72532.1"/>
    </source>
</evidence>
<dbReference type="EMBL" id="SJPL01000001">
    <property type="protein sequence ID" value="TWT72532.1"/>
    <property type="molecule type" value="Genomic_DNA"/>
</dbReference>
<name>A0A5C5YH12_9PLAN</name>
<keyword evidence="2" id="KW-1185">Reference proteome</keyword>
<proteinExistence type="predicted"/>
<dbReference type="Proteomes" id="UP000317238">
    <property type="component" value="Unassembled WGS sequence"/>
</dbReference>
<dbReference type="AlphaFoldDB" id="A0A5C5YH12"/>
<organism evidence="1 2">
    <name type="scientific">Crateriforma conspicua</name>
    <dbReference type="NCBI Taxonomy" id="2527996"/>
    <lineage>
        <taxon>Bacteria</taxon>
        <taxon>Pseudomonadati</taxon>
        <taxon>Planctomycetota</taxon>
        <taxon>Planctomycetia</taxon>
        <taxon>Planctomycetales</taxon>
        <taxon>Planctomycetaceae</taxon>
        <taxon>Crateriforma</taxon>
    </lineage>
</organism>
<gene>
    <name evidence="1" type="ORF">Pan14r_48520</name>
</gene>
<sequence>MGCDSGCDSCGCSKKSCGGLLTKLFGNLKKKSSCCDSGCDMGCDTGCSSCGCGAPMAAPMAAPAPSAAPMPPAPVVDPSASISRTRRVIQASASYAR</sequence>